<accession>A0AAD6XLP8</accession>
<proteinExistence type="predicted"/>
<organism evidence="1 2">
    <name type="scientific">Mycena belliarum</name>
    <dbReference type="NCBI Taxonomy" id="1033014"/>
    <lineage>
        <taxon>Eukaryota</taxon>
        <taxon>Fungi</taxon>
        <taxon>Dikarya</taxon>
        <taxon>Basidiomycota</taxon>
        <taxon>Agaricomycotina</taxon>
        <taxon>Agaricomycetes</taxon>
        <taxon>Agaricomycetidae</taxon>
        <taxon>Agaricales</taxon>
        <taxon>Marasmiineae</taxon>
        <taxon>Mycenaceae</taxon>
        <taxon>Mycena</taxon>
    </lineage>
</organism>
<gene>
    <name evidence="1" type="ORF">B0H15DRAFT_804204</name>
</gene>
<dbReference type="AlphaFoldDB" id="A0AAD6XLP8"/>
<keyword evidence="2" id="KW-1185">Reference proteome</keyword>
<evidence type="ECO:0000313" key="1">
    <source>
        <dbReference type="EMBL" id="KAJ7079939.1"/>
    </source>
</evidence>
<comment type="caution">
    <text evidence="1">The sequence shown here is derived from an EMBL/GenBank/DDBJ whole genome shotgun (WGS) entry which is preliminary data.</text>
</comment>
<evidence type="ECO:0000313" key="2">
    <source>
        <dbReference type="Proteomes" id="UP001222325"/>
    </source>
</evidence>
<protein>
    <submittedName>
        <fullName evidence="1">Uncharacterized protein</fullName>
    </submittedName>
</protein>
<name>A0AAD6XLP8_9AGAR</name>
<reference evidence="1" key="1">
    <citation type="submission" date="2023-03" db="EMBL/GenBank/DDBJ databases">
        <title>Massive genome expansion in bonnet fungi (Mycena s.s.) driven by repeated elements and novel gene families across ecological guilds.</title>
        <authorList>
            <consortium name="Lawrence Berkeley National Laboratory"/>
            <person name="Harder C.B."/>
            <person name="Miyauchi S."/>
            <person name="Viragh M."/>
            <person name="Kuo A."/>
            <person name="Thoen E."/>
            <person name="Andreopoulos B."/>
            <person name="Lu D."/>
            <person name="Skrede I."/>
            <person name="Drula E."/>
            <person name="Henrissat B."/>
            <person name="Morin E."/>
            <person name="Kohler A."/>
            <person name="Barry K."/>
            <person name="LaButti K."/>
            <person name="Morin E."/>
            <person name="Salamov A."/>
            <person name="Lipzen A."/>
            <person name="Mereny Z."/>
            <person name="Hegedus B."/>
            <person name="Baldrian P."/>
            <person name="Stursova M."/>
            <person name="Weitz H."/>
            <person name="Taylor A."/>
            <person name="Grigoriev I.V."/>
            <person name="Nagy L.G."/>
            <person name="Martin F."/>
            <person name="Kauserud H."/>
        </authorList>
    </citation>
    <scope>NUCLEOTIDE SEQUENCE</scope>
    <source>
        <strain evidence="1">CBHHK173m</strain>
    </source>
</reference>
<dbReference type="Proteomes" id="UP001222325">
    <property type="component" value="Unassembled WGS sequence"/>
</dbReference>
<sequence length="299" mass="33242">MLASREGHPTTLPWLGLTVRYGSGSSNVYAYCSWVQSRHLITLLRCRSLTNDSTSLKAFYWLVALVPFAESRLLNGSTAGGAYFRGIVMPRCAAAFEYGRIHGFNSVKWAKTLNVIYCSGDAATPEFEGIRHAHPLGFGAAMDPSECVQVAQLLQDTRIQLHNFNLAQGRDYARLYWHSGIPKPWPFAQSLLHICTYVPLCPKINAVVRLLLSVNSACSLDRDFADALDLISTTPAHWHTKDTKIPKLCLMKLRKVLRALVPPGGTTFAQIKLQDRRNFSIISGFARRDSAPANQASKY</sequence>
<dbReference type="EMBL" id="JARJCN010000057">
    <property type="protein sequence ID" value="KAJ7079939.1"/>
    <property type="molecule type" value="Genomic_DNA"/>
</dbReference>